<dbReference type="PROSITE" id="PS00237">
    <property type="entry name" value="G_PROTEIN_RECEP_F1_1"/>
    <property type="match status" value="1"/>
</dbReference>
<feature type="domain" description="G-protein coupled receptors family 1 profile" evidence="10">
    <location>
        <begin position="10"/>
        <end position="189"/>
    </location>
</feature>
<proteinExistence type="inferred from homology"/>
<name>R7V1Z2_CAPTE</name>
<dbReference type="PANTHER" id="PTHR24243">
    <property type="entry name" value="G-PROTEIN COUPLED RECEPTOR"/>
    <property type="match status" value="1"/>
</dbReference>
<organism evidence="11">
    <name type="scientific">Capitella teleta</name>
    <name type="common">Polychaete worm</name>
    <dbReference type="NCBI Taxonomy" id="283909"/>
    <lineage>
        <taxon>Eukaryota</taxon>
        <taxon>Metazoa</taxon>
        <taxon>Spiralia</taxon>
        <taxon>Lophotrochozoa</taxon>
        <taxon>Annelida</taxon>
        <taxon>Polychaeta</taxon>
        <taxon>Sedentaria</taxon>
        <taxon>Scolecida</taxon>
        <taxon>Capitellidae</taxon>
        <taxon>Capitella</taxon>
    </lineage>
</organism>
<evidence type="ECO:0000313" key="11">
    <source>
        <dbReference type="EMBL" id="ELU10346.1"/>
    </source>
</evidence>
<dbReference type="OrthoDB" id="9990906at2759"/>
<dbReference type="PRINTS" id="PR00237">
    <property type="entry name" value="GPCRRHODOPSN"/>
</dbReference>
<keyword evidence="2 8" id="KW-0812">Transmembrane</keyword>
<feature type="non-terminal residue" evidence="11">
    <location>
        <position position="1"/>
    </location>
</feature>
<evidence type="ECO:0000256" key="2">
    <source>
        <dbReference type="ARBA" id="ARBA00022692"/>
    </source>
</evidence>
<dbReference type="SUPFAM" id="SSF81321">
    <property type="entry name" value="Family A G protein-coupled receptor-like"/>
    <property type="match status" value="1"/>
</dbReference>
<evidence type="ECO:0000313" key="13">
    <source>
        <dbReference type="Proteomes" id="UP000014760"/>
    </source>
</evidence>
<keyword evidence="7 8" id="KW-0807">Transducer</keyword>
<feature type="transmembrane region" description="Helical" evidence="9">
    <location>
        <begin position="28"/>
        <end position="48"/>
    </location>
</feature>
<accession>R7V1Z2</accession>
<comment type="similarity">
    <text evidence="8">Belongs to the G-protein coupled receptor 1 family.</text>
</comment>
<evidence type="ECO:0000256" key="1">
    <source>
        <dbReference type="ARBA" id="ARBA00004141"/>
    </source>
</evidence>
<evidence type="ECO:0000256" key="8">
    <source>
        <dbReference type="RuleBase" id="RU000688"/>
    </source>
</evidence>
<evidence type="ECO:0000256" key="4">
    <source>
        <dbReference type="ARBA" id="ARBA00023040"/>
    </source>
</evidence>
<dbReference type="AlphaFoldDB" id="R7V1Z2"/>
<dbReference type="EMBL" id="AMQN01006098">
    <property type="status" value="NOT_ANNOTATED_CDS"/>
    <property type="molecule type" value="Genomic_DNA"/>
</dbReference>
<keyword evidence="13" id="KW-1185">Reference proteome</keyword>
<dbReference type="HOGENOM" id="CLU_1437810_0_0_1"/>
<sequence length="189" mass="21596">PFIFFIGLCGNILILLVMGKKRMRGTSASVYLMWMAAADLCVLIFGMIPEWLEQGDFLVVKKIHPIVCKLEKFAFYTSADTAIWVLCIFSVDRFIAVCFPFEKKDHCLPSRSKFFALTALVVAVIKNFHVFWTRGAEYYVTADNSTVLRSNCGRPTPEYKYFELFVRPWIAFTVVNALPFGVIIICNSF</sequence>
<comment type="subcellular location">
    <subcellularLocation>
        <location evidence="1">Membrane</location>
        <topology evidence="1">Multi-pass membrane protein</topology>
    </subcellularLocation>
</comment>
<keyword evidence="3 9" id="KW-1133">Transmembrane helix</keyword>
<protein>
    <recommendedName>
        <fullName evidence="10">G-protein coupled receptors family 1 profile domain-containing protein</fullName>
    </recommendedName>
</protein>
<evidence type="ECO:0000313" key="12">
    <source>
        <dbReference type="EnsemblMetazoa" id="CapteP26933"/>
    </source>
</evidence>
<dbReference type="Gene3D" id="1.20.1070.10">
    <property type="entry name" value="Rhodopsin 7-helix transmembrane proteins"/>
    <property type="match status" value="1"/>
</dbReference>
<dbReference type="OMA" id="CTAINGY"/>
<keyword evidence="6 8" id="KW-0675">Receptor</keyword>
<evidence type="ECO:0000256" key="3">
    <source>
        <dbReference type="ARBA" id="ARBA00022989"/>
    </source>
</evidence>
<evidence type="ECO:0000256" key="7">
    <source>
        <dbReference type="ARBA" id="ARBA00023224"/>
    </source>
</evidence>
<dbReference type="InterPro" id="IPR017452">
    <property type="entry name" value="GPCR_Rhodpsn_7TM"/>
</dbReference>
<feature type="transmembrane region" description="Helical" evidence="9">
    <location>
        <begin position="169"/>
        <end position="186"/>
    </location>
</feature>
<reference evidence="13" key="1">
    <citation type="submission" date="2012-12" db="EMBL/GenBank/DDBJ databases">
        <authorList>
            <person name="Hellsten U."/>
            <person name="Grimwood J."/>
            <person name="Chapman J.A."/>
            <person name="Shapiro H."/>
            <person name="Aerts A."/>
            <person name="Otillar R.P."/>
            <person name="Terry A.Y."/>
            <person name="Boore J.L."/>
            <person name="Simakov O."/>
            <person name="Marletaz F."/>
            <person name="Cho S.-J."/>
            <person name="Edsinger-Gonzales E."/>
            <person name="Havlak P."/>
            <person name="Kuo D.-H."/>
            <person name="Larsson T."/>
            <person name="Lv J."/>
            <person name="Arendt D."/>
            <person name="Savage R."/>
            <person name="Osoegawa K."/>
            <person name="de Jong P."/>
            <person name="Lindberg D.R."/>
            <person name="Seaver E.C."/>
            <person name="Weisblat D.A."/>
            <person name="Putnam N.H."/>
            <person name="Grigoriev I.V."/>
            <person name="Rokhsar D.S."/>
        </authorList>
    </citation>
    <scope>NUCLEOTIDE SEQUENCE</scope>
    <source>
        <strain evidence="13">I ESC-2004</strain>
    </source>
</reference>
<gene>
    <name evidence="11" type="ORF">CAPTEDRAFT_26933</name>
</gene>
<feature type="transmembrane region" description="Helical" evidence="9">
    <location>
        <begin position="82"/>
        <end position="102"/>
    </location>
</feature>
<reference evidence="12" key="3">
    <citation type="submission" date="2015-06" db="UniProtKB">
        <authorList>
            <consortium name="EnsemblMetazoa"/>
        </authorList>
    </citation>
    <scope>IDENTIFICATION</scope>
</reference>
<dbReference type="GO" id="GO:0005886">
    <property type="term" value="C:plasma membrane"/>
    <property type="evidence" value="ECO:0007669"/>
    <property type="project" value="TreeGrafter"/>
</dbReference>
<dbReference type="PANTHER" id="PTHR24243:SF230">
    <property type="entry name" value="G-PROTEIN COUPLED RECEPTORS FAMILY 1 PROFILE DOMAIN-CONTAINING PROTEIN"/>
    <property type="match status" value="1"/>
</dbReference>
<dbReference type="Proteomes" id="UP000014760">
    <property type="component" value="Unassembled WGS sequence"/>
</dbReference>
<dbReference type="EnsemblMetazoa" id="CapteT26933">
    <property type="protein sequence ID" value="CapteP26933"/>
    <property type="gene ID" value="CapteG26933"/>
</dbReference>
<evidence type="ECO:0000256" key="6">
    <source>
        <dbReference type="ARBA" id="ARBA00023170"/>
    </source>
</evidence>
<dbReference type="EMBL" id="KB297594">
    <property type="protein sequence ID" value="ELU10346.1"/>
    <property type="molecule type" value="Genomic_DNA"/>
</dbReference>
<feature type="non-terminal residue" evidence="11">
    <location>
        <position position="189"/>
    </location>
</feature>
<evidence type="ECO:0000259" key="10">
    <source>
        <dbReference type="PROSITE" id="PS50262"/>
    </source>
</evidence>
<dbReference type="Pfam" id="PF00001">
    <property type="entry name" value="7tm_1"/>
    <property type="match status" value="1"/>
</dbReference>
<dbReference type="PROSITE" id="PS50262">
    <property type="entry name" value="G_PROTEIN_RECEP_F1_2"/>
    <property type="match status" value="1"/>
</dbReference>
<reference evidence="11 13" key="2">
    <citation type="journal article" date="2013" name="Nature">
        <title>Insights into bilaterian evolution from three spiralian genomes.</title>
        <authorList>
            <person name="Simakov O."/>
            <person name="Marletaz F."/>
            <person name="Cho S.J."/>
            <person name="Edsinger-Gonzales E."/>
            <person name="Havlak P."/>
            <person name="Hellsten U."/>
            <person name="Kuo D.H."/>
            <person name="Larsson T."/>
            <person name="Lv J."/>
            <person name="Arendt D."/>
            <person name="Savage R."/>
            <person name="Osoegawa K."/>
            <person name="de Jong P."/>
            <person name="Grimwood J."/>
            <person name="Chapman J.A."/>
            <person name="Shapiro H."/>
            <person name="Aerts A."/>
            <person name="Otillar R.P."/>
            <person name="Terry A.Y."/>
            <person name="Boore J.L."/>
            <person name="Grigoriev I.V."/>
            <person name="Lindberg D.R."/>
            <person name="Seaver E.C."/>
            <person name="Weisblat D.A."/>
            <person name="Putnam N.H."/>
            <person name="Rokhsar D.S."/>
        </authorList>
    </citation>
    <scope>NUCLEOTIDE SEQUENCE</scope>
    <source>
        <strain evidence="11 13">I ESC-2004</strain>
    </source>
</reference>
<evidence type="ECO:0000256" key="5">
    <source>
        <dbReference type="ARBA" id="ARBA00023136"/>
    </source>
</evidence>
<dbReference type="STRING" id="283909.R7V1Z2"/>
<keyword evidence="5 9" id="KW-0472">Membrane</keyword>
<feature type="transmembrane region" description="Helical" evidence="9">
    <location>
        <begin position="114"/>
        <end position="132"/>
    </location>
</feature>
<dbReference type="GO" id="GO:0004930">
    <property type="term" value="F:G protein-coupled receptor activity"/>
    <property type="evidence" value="ECO:0007669"/>
    <property type="project" value="UniProtKB-KW"/>
</dbReference>
<evidence type="ECO:0000256" key="9">
    <source>
        <dbReference type="SAM" id="Phobius"/>
    </source>
</evidence>
<keyword evidence="4 8" id="KW-0297">G-protein coupled receptor</keyword>
<dbReference type="InterPro" id="IPR000276">
    <property type="entry name" value="GPCR_Rhodpsn"/>
</dbReference>